<evidence type="ECO:0000256" key="6">
    <source>
        <dbReference type="ARBA" id="ARBA00023229"/>
    </source>
</evidence>
<evidence type="ECO:0000256" key="2">
    <source>
        <dbReference type="ARBA" id="ARBA00006706"/>
    </source>
</evidence>
<dbReference type="OrthoDB" id="9805316at2"/>
<comment type="caution">
    <text evidence="9">The sequence shown here is derived from an EMBL/GenBank/DDBJ whole genome shotgun (WGS) entry which is preliminary data.</text>
</comment>
<dbReference type="PANTHER" id="PTHR43281:SF1">
    <property type="entry name" value="FARNESYL DIPHOSPHATE SYNTHASE"/>
    <property type="match status" value="1"/>
</dbReference>
<dbReference type="SUPFAM" id="SSF48576">
    <property type="entry name" value="Terpenoid synthases"/>
    <property type="match status" value="1"/>
</dbReference>
<evidence type="ECO:0000256" key="1">
    <source>
        <dbReference type="ARBA" id="ARBA00001946"/>
    </source>
</evidence>
<evidence type="ECO:0000256" key="5">
    <source>
        <dbReference type="ARBA" id="ARBA00022842"/>
    </source>
</evidence>
<dbReference type="FunFam" id="1.10.600.10:FF:000001">
    <property type="entry name" value="Geranylgeranyl diphosphate synthase"/>
    <property type="match status" value="1"/>
</dbReference>
<dbReference type="Proteomes" id="UP000094795">
    <property type="component" value="Unassembled WGS sequence"/>
</dbReference>
<dbReference type="GO" id="GO:0046872">
    <property type="term" value="F:metal ion binding"/>
    <property type="evidence" value="ECO:0007669"/>
    <property type="project" value="UniProtKB-KW"/>
</dbReference>
<keyword evidence="10" id="KW-1185">Reference proteome</keyword>
<dbReference type="STRING" id="1480615.AWJ14_18570"/>
<reference evidence="9 10" key="1">
    <citation type="submission" date="2015-12" db="EMBL/GenBank/DDBJ databases">
        <authorList>
            <person name="Shamseldin A."/>
            <person name="Moawad H."/>
            <person name="Abd El-Rahim W.M."/>
            <person name="Sadowsky M.J."/>
        </authorList>
    </citation>
    <scope>NUCLEOTIDE SEQUENCE [LARGE SCALE GENOMIC DNA]</scope>
    <source>
        <strain evidence="9 10">JC234</strain>
    </source>
</reference>
<accession>A0A1C1YYK5</accession>
<keyword evidence="6" id="KW-0414">Isoprene biosynthesis</keyword>
<protein>
    <recommendedName>
        <fullName evidence="7">Probable farnesyl diphosphate synthase</fullName>
    </recommendedName>
</protein>
<dbReference type="InterPro" id="IPR033749">
    <property type="entry name" value="Polyprenyl_synt_CS"/>
</dbReference>
<dbReference type="PANTHER" id="PTHR43281">
    <property type="entry name" value="FARNESYL DIPHOSPHATE SYNTHASE"/>
    <property type="match status" value="1"/>
</dbReference>
<dbReference type="GO" id="GO:0004659">
    <property type="term" value="F:prenyltransferase activity"/>
    <property type="evidence" value="ECO:0007669"/>
    <property type="project" value="InterPro"/>
</dbReference>
<dbReference type="CDD" id="cd00685">
    <property type="entry name" value="Trans_IPPS_HT"/>
    <property type="match status" value="1"/>
</dbReference>
<comment type="cofactor">
    <cofactor evidence="1">
        <name>Mg(2+)</name>
        <dbReference type="ChEBI" id="CHEBI:18420"/>
    </cofactor>
</comment>
<keyword evidence="5" id="KW-0460">Magnesium</keyword>
<dbReference type="PROSITE" id="PS00723">
    <property type="entry name" value="POLYPRENYL_SYNTHASE_1"/>
    <property type="match status" value="1"/>
</dbReference>
<keyword evidence="4" id="KW-0479">Metal-binding</keyword>
<evidence type="ECO:0000256" key="7">
    <source>
        <dbReference type="ARBA" id="ARBA00069024"/>
    </source>
</evidence>
<dbReference type="InterPro" id="IPR008949">
    <property type="entry name" value="Isoprenoid_synthase_dom_sf"/>
</dbReference>
<name>A0A1C1YYK5_9HYPH</name>
<dbReference type="AlphaFoldDB" id="A0A1C1YYK5"/>
<sequence length="289" mass="30289">MDLQKRIERNLERAVTYATAGGNPSIMCEALKYAVFPGGARIRPRLCLAVALAAGDNAPSASDAAATAIELLHCASLVHDDLPCFDNADIRRGKPSLHTAFGETTAVLAGDALIVLAFETIARECLATPDRIGPLIGVISRAVGMPHGIIAGQAWEAEDKIDLKVYHRAKTSSLFIGATTAGAIAAGVDPQNWYRLGEALGDAFQVADDLRDCAADPDEIGKPCGQDAAHDRPNAVRELGLGGAIQRLQDLVGEAAASIPDCHGSDMLKQLILGEAKRLVPKNLATVAA</sequence>
<dbReference type="Pfam" id="PF00348">
    <property type="entry name" value="polyprenyl_synt"/>
    <property type="match status" value="1"/>
</dbReference>
<evidence type="ECO:0000313" key="10">
    <source>
        <dbReference type="Proteomes" id="UP000094795"/>
    </source>
</evidence>
<dbReference type="SFLD" id="SFLDS00005">
    <property type="entry name" value="Isoprenoid_Synthase_Type_I"/>
    <property type="match status" value="1"/>
</dbReference>
<evidence type="ECO:0000256" key="8">
    <source>
        <dbReference type="RuleBase" id="RU004466"/>
    </source>
</evidence>
<proteinExistence type="inferred from homology"/>
<gene>
    <name evidence="9" type="ORF">AWJ14_18570</name>
</gene>
<dbReference type="EMBL" id="LQZT01000006">
    <property type="protein sequence ID" value="OCW58499.1"/>
    <property type="molecule type" value="Genomic_DNA"/>
</dbReference>
<evidence type="ECO:0000313" key="9">
    <source>
        <dbReference type="EMBL" id="OCW58499.1"/>
    </source>
</evidence>
<dbReference type="PROSITE" id="PS00444">
    <property type="entry name" value="POLYPRENYL_SYNTHASE_2"/>
    <property type="match status" value="1"/>
</dbReference>
<dbReference type="RefSeq" id="WP_066176489.1">
    <property type="nucleotide sequence ID" value="NZ_LQZT01000006.1"/>
</dbReference>
<dbReference type="GO" id="GO:0016114">
    <property type="term" value="P:terpenoid biosynthetic process"/>
    <property type="evidence" value="ECO:0007669"/>
    <property type="project" value="UniProtKB-ARBA"/>
</dbReference>
<keyword evidence="3 8" id="KW-0808">Transferase</keyword>
<evidence type="ECO:0000256" key="3">
    <source>
        <dbReference type="ARBA" id="ARBA00022679"/>
    </source>
</evidence>
<comment type="similarity">
    <text evidence="2 8">Belongs to the FPP/GGPP synthase family.</text>
</comment>
<dbReference type="InterPro" id="IPR000092">
    <property type="entry name" value="Polyprenyl_synt"/>
</dbReference>
<organism evidence="9 10">
    <name type="scientific">Hoeflea olei</name>
    <dbReference type="NCBI Taxonomy" id="1480615"/>
    <lineage>
        <taxon>Bacteria</taxon>
        <taxon>Pseudomonadati</taxon>
        <taxon>Pseudomonadota</taxon>
        <taxon>Alphaproteobacteria</taxon>
        <taxon>Hyphomicrobiales</taxon>
        <taxon>Rhizobiaceae</taxon>
        <taxon>Hoeflea</taxon>
    </lineage>
</organism>
<evidence type="ECO:0000256" key="4">
    <source>
        <dbReference type="ARBA" id="ARBA00022723"/>
    </source>
</evidence>
<dbReference type="Gene3D" id="1.10.600.10">
    <property type="entry name" value="Farnesyl Diphosphate Synthase"/>
    <property type="match status" value="1"/>
</dbReference>